<keyword evidence="4" id="KW-1048">Host nucleus</keyword>
<comment type="subcellular location">
    <subcellularLocation>
        <location evidence="3">Host cytoplasm</location>
    </subcellularLocation>
    <subcellularLocation>
        <location evidence="2">Host nucleus</location>
    </subcellularLocation>
</comment>
<proteinExistence type="predicted"/>
<dbReference type="InterPro" id="IPR051370">
    <property type="entry name" value="PPIase_Pin1"/>
</dbReference>
<dbReference type="Gene3D" id="3.10.50.40">
    <property type="match status" value="1"/>
</dbReference>
<evidence type="ECO:0000256" key="11">
    <source>
        <dbReference type="RuleBase" id="RU363014"/>
    </source>
</evidence>
<comment type="function">
    <text evidence="8">Peptidyl-prolyl cis/trans isomerase (PPIase) that acts as a key virulence factor by promoting host leukocyte transformation. Binds to and isomerizes specific phosphorylated Ser/Thr-Pro (pSer/Thr-Pro) motifs in a subset of proteins, resulting in conformational changes in the proteins. Promotes host leukocyte transformation by binding to phosphorylated host FBXW7, disrupting dimerization and promoting FBXW7 autoubiquitination and subsequent degradation. Degradation of host FBXW7, leads to stabilization of JUN, which promotes cell transformation.</text>
</comment>
<dbReference type="GO" id="GO:0080090">
    <property type="term" value="P:regulation of primary metabolic process"/>
    <property type="evidence" value="ECO:0007669"/>
    <property type="project" value="UniProtKB-ARBA"/>
</dbReference>
<evidence type="ECO:0000256" key="2">
    <source>
        <dbReference type="ARBA" id="ARBA00004147"/>
    </source>
</evidence>
<feature type="region of interest" description="Disordered" evidence="12">
    <location>
        <begin position="120"/>
        <end position="161"/>
    </location>
</feature>
<dbReference type="InterPro" id="IPR036020">
    <property type="entry name" value="WW_dom_sf"/>
</dbReference>
<dbReference type="PROSITE" id="PS50020">
    <property type="entry name" value="WW_DOMAIN_2"/>
    <property type="match status" value="1"/>
</dbReference>
<dbReference type="InterPro" id="IPR023058">
    <property type="entry name" value="PPIase_PpiC_CS"/>
</dbReference>
<feature type="domain" description="PpiC" evidence="14">
    <location>
        <begin position="159"/>
        <end position="276"/>
    </location>
</feature>
<dbReference type="GO" id="GO:0003755">
    <property type="term" value="F:peptidyl-prolyl cis-trans isomerase activity"/>
    <property type="evidence" value="ECO:0007669"/>
    <property type="project" value="UniProtKB-UniRule"/>
</dbReference>
<dbReference type="PANTHER" id="PTHR10657:SF4">
    <property type="entry name" value="PEPTIDYL-PROLYL CIS-TRANS ISOMERASE-RELATED"/>
    <property type="match status" value="1"/>
</dbReference>
<evidence type="ECO:0000256" key="8">
    <source>
        <dbReference type="ARBA" id="ARBA00054022"/>
    </source>
</evidence>
<dbReference type="InterPro" id="IPR001202">
    <property type="entry name" value="WW_dom"/>
</dbReference>
<comment type="caution">
    <text evidence="15">The sequence shown here is derived from an EMBL/GenBank/DDBJ whole genome shotgun (WGS) entry which is preliminary data.</text>
</comment>
<feature type="region of interest" description="Disordered" evidence="12">
    <location>
        <begin position="1"/>
        <end position="48"/>
    </location>
</feature>
<sequence>MAASLENEDVDEAMFGIDDKESDPQAPSSSAQPLMAGERPPPPLPSGWFLKQSYSNPGYFYYFNQDTGECCWDIPTETTAVSYDDNAAVSQDINATAAAAAAAVKSILKRSSVAPVIDSAAVTSSQEDEDEAQHARKKHKHEKKHHNRRSSTDSSADSPKEVRVLHILKKHNGSRRPSSWRVPKITISKEKAIEELNELKAILQEVGDATELRATFEELAKTESDCSSAKRGGDLGFFGRKKMQPAFEKASFGLKVGALSDVVDTSSGVHIILRLA</sequence>
<keyword evidence="7 10" id="KW-0413">Isomerase</keyword>
<dbReference type="FunFam" id="3.10.50.40:FF:000010">
    <property type="entry name" value="Peptidyl-prolyl cis-trans isomerase Pin1"/>
    <property type="match status" value="1"/>
</dbReference>
<evidence type="ECO:0000256" key="6">
    <source>
        <dbReference type="ARBA" id="ARBA00023200"/>
    </source>
</evidence>
<dbReference type="InterPro" id="IPR000297">
    <property type="entry name" value="PPIase_PpiC"/>
</dbReference>
<dbReference type="AlphaFoldDB" id="A0ABD3NHB0"/>
<feature type="compositionally biased region" description="Low complexity" evidence="12">
    <location>
        <begin position="24"/>
        <end position="33"/>
    </location>
</feature>
<evidence type="ECO:0000313" key="16">
    <source>
        <dbReference type="Proteomes" id="UP001530400"/>
    </source>
</evidence>
<keyword evidence="16" id="KW-1185">Reference proteome</keyword>
<evidence type="ECO:0000256" key="4">
    <source>
        <dbReference type="ARBA" id="ARBA00022562"/>
    </source>
</evidence>
<keyword evidence="6" id="KW-1035">Host cytoplasm</keyword>
<dbReference type="GO" id="GO:0042025">
    <property type="term" value="C:host cell nucleus"/>
    <property type="evidence" value="ECO:0007669"/>
    <property type="project" value="UniProtKB-SubCell"/>
</dbReference>
<evidence type="ECO:0000259" key="13">
    <source>
        <dbReference type="PROSITE" id="PS50020"/>
    </source>
</evidence>
<dbReference type="PANTHER" id="PTHR10657">
    <property type="entry name" value="PEPTIDYL-PROLYL CIS-TRANS ISOMERASE"/>
    <property type="match status" value="1"/>
</dbReference>
<evidence type="ECO:0000256" key="12">
    <source>
        <dbReference type="SAM" id="MobiDB-lite"/>
    </source>
</evidence>
<comment type="catalytic activity">
    <reaction evidence="1 11">
        <text>[protein]-peptidylproline (omega=180) = [protein]-peptidylproline (omega=0)</text>
        <dbReference type="Rhea" id="RHEA:16237"/>
        <dbReference type="Rhea" id="RHEA-COMP:10747"/>
        <dbReference type="Rhea" id="RHEA-COMP:10748"/>
        <dbReference type="ChEBI" id="CHEBI:83833"/>
        <dbReference type="ChEBI" id="CHEBI:83834"/>
        <dbReference type="EC" id="5.2.1.8"/>
    </reaction>
</comment>
<evidence type="ECO:0000256" key="5">
    <source>
        <dbReference type="ARBA" id="ARBA00023110"/>
    </source>
</evidence>
<feature type="compositionally biased region" description="Acidic residues" evidence="12">
    <location>
        <begin position="1"/>
        <end position="12"/>
    </location>
</feature>
<gene>
    <name evidence="15" type="ORF">ACHAWO_013094</name>
</gene>
<dbReference type="GO" id="GO:0030430">
    <property type="term" value="C:host cell cytoplasm"/>
    <property type="evidence" value="ECO:0007669"/>
    <property type="project" value="UniProtKB-SubCell"/>
</dbReference>
<comment type="subunit">
    <text evidence="9">Interacts with host FBXW7; leading to FBXW7 autoubiquitination and subsequent degradation.</text>
</comment>
<dbReference type="GO" id="GO:0060255">
    <property type="term" value="P:regulation of macromolecule metabolic process"/>
    <property type="evidence" value="ECO:0007669"/>
    <property type="project" value="UniProtKB-ARBA"/>
</dbReference>
<keyword evidence="5 10" id="KW-0697">Rotamase</keyword>
<feature type="compositionally biased region" description="Basic residues" evidence="12">
    <location>
        <begin position="135"/>
        <end position="149"/>
    </location>
</feature>
<accession>A0ABD3NHB0</accession>
<name>A0ABD3NHB0_9STRA</name>
<dbReference type="InterPro" id="IPR046357">
    <property type="entry name" value="PPIase_dom_sf"/>
</dbReference>
<dbReference type="PROSITE" id="PS01096">
    <property type="entry name" value="PPIC_PPIASE_1"/>
    <property type="match status" value="1"/>
</dbReference>
<dbReference type="Proteomes" id="UP001530400">
    <property type="component" value="Unassembled WGS sequence"/>
</dbReference>
<dbReference type="Pfam" id="PF00639">
    <property type="entry name" value="Rotamase"/>
    <property type="match status" value="1"/>
</dbReference>
<evidence type="ECO:0000256" key="10">
    <source>
        <dbReference type="PROSITE-ProRule" id="PRU00278"/>
    </source>
</evidence>
<protein>
    <recommendedName>
        <fullName evidence="11">Peptidyl-prolyl cis-trans isomerase</fullName>
        <ecNumber evidence="11">5.2.1.8</ecNumber>
    </recommendedName>
</protein>
<evidence type="ECO:0000256" key="9">
    <source>
        <dbReference type="ARBA" id="ARBA00066165"/>
    </source>
</evidence>
<reference evidence="15 16" key="1">
    <citation type="submission" date="2024-10" db="EMBL/GenBank/DDBJ databases">
        <title>Updated reference genomes for cyclostephanoid diatoms.</title>
        <authorList>
            <person name="Roberts W.R."/>
            <person name="Alverson A.J."/>
        </authorList>
    </citation>
    <scope>NUCLEOTIDE SEQUENCE [LARGE SCALE GENOMIC DNA]</scope>
    <source>
        <strain evidence="15 16">AJA010-31</strain>
    </source>
</reference>
<dbReference type="PROSITE" id="PS50198">
    <property type="entry name" value="PPIC_PPIASE_2"/>
    <property type="match status" value="1"/>
</dbReference>
<dbReference type="Gene3D" id="2.20.70.10">
    <property type="match status" value="1"/>
</dbReference>
<dbReference type="SUPFAM" id="SSF54534">
    <property type="entry name" value="FKBP-like"/>
    <property type="match status" value="1"/>
</dbReference>
<dbReference type="SUPFAM" id="SSF51045">
    <property type="entry name" value="WW domain"/>
    <property type="match status" value="1"/>
</dbReference>
<evidence type="ECO:0000256" key="1">
    <source>
        <dbReference type="ARBA" id="ARBA00000971"/>
    </source>
</evidence>
<dbReference type="CDD" id="cd00201">
    <property type="entry name" value="WW"/>
    <property type="match status" value="1"/>
</dbReference>
<evidence type="ECO:0000259" key="14">
    <source>
        <dbReference type="PROSITE" id="PS50198"/>
    </source>
</evidence>
<evidence type="ECO:0000256" key="3">
    <source>
        <dbReference type="ARBA" id="ARBA00004192"/>
    </source>
</evidence>
<evidence type="ECO:0000313" key="15">
    <source>
        <dbReference type="EMBL" id="KAL3775288.1"/>
    </source>
</evidence>
<organism evidence="15 16">
    <name type="scientific">Cyclotella atomus</name>
    <dbReference type="NCBI Taxonomy" id="382360"/>
    <lineage>
        <taxon>Eukaryota</taxon>
        <taxon>Sar</taxon>
        <taxon>Stramenopiles</taxon>
        <taxon>Ochrophyta</taxon>
        <taxon>Bacillariophyta</taxon>
        <taxon>Coscinodiscophyceae</taxon>
        <taxon>Thalassiosirophycidae</taxon>
        <taxon>Stephanodiscales</taxon>
        <taxon>Stephanodiscaceae</taxon>
        <taxon>Cyclotella</taxon>
    </lineage>
</organism>
<dbReference type="EMBL" id="JALLPJ020001160">
    <property type="protein sequence ID" value="KAL3775288.1"/>
    <property type="molecule type" value="Genomic_DNA"/>
</dbReference>
<evidence type="ECO:0000256" key="7">
    <source>
        <dbReference type="ARBA" id="ARBA00023235"/>
    </source>
</evidence>
<dbReference type="EC" id="5.2.1.8" evidence="11"/>
<feature type="domain" description="WW" evidence="13">
    <location>
        <begin position="42"/>
        <end position="77"/>
    </location>
</feature>